<comment type="similarity">
    <text evidence="2">Belongs to the GMC oxidoreductase family.</text>
</comment>
<comment type="caution">
    <text evidence="6">The sequence shown here is derived from an EMBL/GenBank/DDBJ whole genome shotgun (WGS) entry which is preliminary data.</text>
</comment>
<keyword evidence="3" id="KW-0285">Flavoprotein</keyword>
<dbReference type="GO" id="GO:0016491">
    <property type="term" value="F:oxidoreductase activity"/>
    <property type="evidence" value="ECO:0007669"/>
    <property type="project" value="UniProtKB-KW"/>
</dbReference>
<reference evidence="6" key="1">
    <citation type="journal article" date="2020" name="mSystems">
        <title>Genome- and Community-Level Interaction Insights into Carbon Utilization and Element Cycling Functions of Hydrothermarchaeota in Hydrothermal Sediment.</title>
        <authorList>
            <person name="Zhou Z."/>
            <person name="Liu Y."/>
            <person name="Xu W."/>
            <person name="Pan J."/>
            <person name="Luo Z.H."/>
            <person name="Li M."/>
        </authorList>
    </citation>
    <scope>NUCLEOTIDE SEQUENCE [LARGE SCALE GENOMIC DNA]</scope>
    <source>
        <strain evidence="6">HyVt-527</strain>
    </source>
</reference>
<dbReference type="AlphaFoldDB" id="A0A7V5UEJ8"/>
<protein>
    <submittedName>
        <fullName evidence="6">GMC family oxidoreductase</fullName>
    </submittedName>
</protein>
<accession>A0A7V5UEJ8</accession>
<gene>
    <name evidence="6" type="ORF">ENJ89_04225</name>
</gene>
<evidence type="ECO:0000256" key="3">
    <source>
        <dbReference type="ARBA" id="ARBA00022630"/>
    </source>
</evidence>
<dbReference type="EMBL" id="DROD01000285">
    <property type="protein sequence ID" value="HHJ52380.1"/>
    <property type="molecule type" value="Genomic_DNA"/>
</dbReference>
<proteinExistence type="inferred from homology"/>
<dbReference type="Gene3D" id="3.50.50.60">
    <property type="entry name" value="FAD/NAD(P)-binding domain"/>
    <property type="match status" value="2"/>
</dbReference>
<dbReference type="Pfam" id="PF13450">
    <property type="entry name" value="NAD_binding_8"/>
    <property type="match status" value="1"/>
</dbReference>
<organism evidence="6">
    <name type="scientific">Caldithrix abyssi</name>
    <dbReference type="NCBI Taxonomy" id="187145"/>
    <lineage>
        <taxon>Bacteria</taxon>
        <taxon>Pseudomonadati</taxon>
        <taxon>Calditrichota</taxon>
        <taxon>Calditrichia</taxon>
        <taxon>Calditrichales</taxon>
        <taxon>Calditrichaceae</taxon>
        <taxon>Caldithrix</taxon>
    </lineage>
</organism>
<dbReference type="SUPFAM" id="SSF51905">
    <property type="entry name" value="FAD/NAD(P)-binding domain"/>
    <property type="match status" value="1"/>
</dbReference>
<evidence type="ECO:0000256" key="1">
    <source>
        <dbReference type="ARBA" id="ARBA00001974"/>
    </source>
</evidence>
<comment type="cofactor">
    <cofactor evidence="1">
        <name>FAD</name>
        <dbReference type="ChEBI" id="CHEBI:57692"/>
    </cofactor>
</comment>
<dbReference type="InterPro" id="IPR052542">
    <property type="entry name" value="Cholesterol_Oxidase"/>
</dbReference>
<evidence type="ECO:0000313" key="6">
    <source>
        <dbReference type="EMBL" id="HHJ52380.1"/>
    </source>
</evidence>
<evidence type="ECO:0000256" key="4">
    <source>
        <dbReference type="ARBA" id="ARBA00022827"/>
    </source>
</evidence>
<dbReference type="PANTHER" id="PTHR47470">
    <property type="entry name" value="CHOLESTEROL OXIDASE"/>
    <property type="match status" value="1"/>
</dbReference>
<dbReference type="InterPro" id="IPR036188">
    <property type="entry name" value="FAD/NAD-bd_sf"/>
</dbReference>
<feature type="non-terminal residue" evidence="6">
    <location>
        <position position="324"/>
    </location>
</feature>
<sequence length="324" mass="36241">MNDSFDYDYIVIGSGFGGSVSALRLSEKGYRVLVLEKGKSLKAPDFPKTNWNLRRWMWLPILRFYGLFKLTFFRHVTILSGVGVGGGSLVYANTLPVPKKEFFIADSWAQLADWEQELREHYQTALRMLGAAPNPRLETGDLALQQLARELGREDQFEPTEVAVFFGDPDKKVPDPYFNGEGPARSGCTFCGGCMTGCRYDGKNTLDKNYLYLAQKRGARIQPESEVYDVCPLQEESGKDGYRVFWKRSTAIFQKKESLTCRGVVFAGGVLGTVPLLLKLKKTSLPRLSDRLGHQIRTNSESLIGITSFDKEKAFCEGVAIGSI</sequence>
<evidence type="ECO:0000256" key="5">
    <source>
        <dbReference type="ARBA" id="ARBA00023002"/>
    </source>
</evidence>
<evidence type="ECO:0000256" key="2">
    <source>
        <dbReference type="ARBA" id="ARBA00010790"/>
    </source>
</evidence>
<dbReference type="Proteomes" id="UP000886124">
    <property type="component" value="Unassembled WGS sequence"/>
</dbReference>
<keyword evidence="4" id="KW-0274">FAD</keyword>
<dbReference type="PANTHER" id="PTHR47470:SF1">
    <property type="entry name" value="FAD-DEPENDENT OXIDOREDUCTASE 2 FAD BINDING DOMAIN-CONTAINING PROTEIN"/>
    <property type="match status" value="1"/>
</dbReference>
<keyword evidence="5" id="KW-0560">Oxidoreductase</keyword>
<name>A0A7V5UEJ8_CALAY</name>